<organism evidence="2 3">
    <name type="scientific">Caloranaerobacter azorensis H53214</name>
    <dbReference type="NCBI Taxonomy" id="1156417"/>
    <lineage>
        <taxon>Bacteria</taxon>
        <taxon>Bacillati</taxon>
        <taxon>Bacillota</taxon>
        <taxon>Tissierellia</taxon>
        <taxon>Tissierellales</taxon>
        <taxon>Thermohalobacteraceae</taxon>
        <taxon>Caloranaerobacter</taxon>
    </lineage>
</organism>
<dbReference type="AlphaFoldDB" id="A0A096BGB5"/>
<proteinExistence type="predicted"/>
<gene>
    <name evidence="2" type="ORF">Y919_09945</name>
</gene>
<sequence>MKGKYQKIILVCLIIVIAVYIFYTFPREYDVAFQGIKYRLKDTSYQEKVEVRIKGWYTKKVFLGNRFKGEIYLGDKKFLNVDLKLNKYNSDILMGYREEIGEFRMYGKIYLGNNLDKVAILLFEPVNSDYSKSYWSSKDGLMISAPAKNRVEAISLSKELIKSGIIKYDNS</sequence>
<dbReference type="RefSeq" id="WP_035164352.1">
    <property type="nucleotide sequence ID" value="NZ_AZTB01000059.1"/>
</dbReference>
<comment type="caution">
    <text evidence="2">The sequence shown here is derived from an EMBL/GenBank/DDBJ whole genome shotgun (WGS) entry which is preliminary data.</text>
</comment>
<dbReference type="EMBL" id="AZTB01000059">
    <property type="protein sequence ID" value="KGG79783.1"/>
    <property type="molecule type" value="Genomic_DNA"/>
</dbReference>
<dbReference type="STRING" id="1156417.Y919_09945"/>
<feature type="transmembrane region" description="Helical" evidence="1">
    <location>
        <begin position="7"/>
        <end position="25"/>
    </location>
</feature>
<name>A0A096BGB5_9FIRM</name>
<evidence type="ECO:0000313" key="2">
    <source>
        <dbReference type="EMBL" id="KGG79783.1"/>
    </source>
</evidence>
<keyword evidence="1" id="KW-0812">Transmembrane</keyword>
<reference evidence="2 3" key="1">
    <citation type="submission" date="2013-12" db="EMBL/GenBank/DDBJ databases">
        <title>Draft genome sequence of Caloranaerobacter sp. H53214.</title>
        <authorList>
            <person name="Jiang L.J."/>
            <person name="Shao Z.Z."/>
            <person name="Long M.N."/>
        </authorList>
    </citation>
    <scope>NUCLEOTIDE SEQUENCE [LARGE SCALE GENOMIC DNA]</scope>
    <source>
        <strain evidence="2 3">H53214</strain>
    </source>
</reference>
<keyword evidence="1" id="KW-1133">Transmembrane helix</keyword>
<protein>
    <submittedName>
        <fullName evidence="2">Uncharacterized protein</fullName>
    </submittedName>
</protein>
<evidence type="ECO:0000256" key="1">
    <source>
        <dbReference type="SAM" id="Phobius"/>
    </source>
</evidence>
<keyword evidence="1" id="KW-0472">Membrane</keyword>
<evidence type="ECO:0000313" key="3">
    <source>
        <dbReference type="Proteomes" id="UP000029622"/>
    </source>
</evidence>
<accession>A0A096BGB5</accession>
<dbReference type="Proteomes" id="UP000029622">
    <property type="component" value="Unassembled WGS sequence"/>
</dbReference>